<accession>A0A7M7PFZ7</accession>
<comment type="similarity">
    <text evidence="3">Belongs to the Toll-like receptor family.</text>
</comment>
<keyword evidence="13" id="KW-0393">Immunoglobulin domain</keyword>
<dbReference type="KEGG" id="spu:115928041"/>
<dbReference type="InterPro" id="IPR000483">
    <property type="entry name" value="Cys-rich_flank_reg_C"/>
</dbReference>
<dbReference type="PANTHER" id="PTHR24368">
    <property type="entry name" value="AMPHOTERIN-INDUCED PROTEIN"/>
    <property type="match status" value="1"/>
</dbReference>
<reference evidence="17" key="1">
    <citation type="submission" date="2015-02" db="EMBL/GenBank/DDBJ databases">
        <title>Genome sequencing for Strongylocentrotus purpuratus.</title>
        <authorList>
            <person name="Murali S."/>
            <person name="Liu Y."/>
            <person name="Vee V."/>
            <person name="English A."/>
            <person name="Wang M."/>
            <person name="Skinner E."/>
            <person name="Han Y."/>
            <person name="Muzny D.M."/>
            <person name="Worley K.C."/>
            <person name="Gibbs R.A."/>
        </authorList>
    </citation>
    <scope>NUCLEOTIDE SEQUENCE</scope>
</reference>
<dbReference type="Proteomes" id="UP000007110">
    <property type="component" value="Unassembled WGS sequence"/>
</dbReference>
<keyword evidence="10 14" id="KW-0472">Membrane</keyword>
<dbReference type="SUPFAM" id="SSF52200">
    <property type="entry name" value="Toll/Interleukin receptor TIR domain"/>
    <property type="match status" value="1"/>
</dbReference>
<dbReference type="InterPro" id="IPR000157">
    <property type="entry name" value="TIR_dom"/>
</dbReference>
<evidence type="ECO:0000256" key="8">
    <source>
        <dbReference type="ARBA" id="ARBA00022889"/>
    </source>
</evidence>
<name>A0A7M7PFZ7_STRPU</name>
<evidence type="ECO:0000259" key="15">
    <source>
        <dbReference type="PROSITE" id="PS50104"/>
    </source>
</evidence>
<feature type="transmembrane region" description="Helical" evidence="14">
    <location>
        <begin position="701"/>
        <end position="723"/>
    </location>
</feature>
<reference evidence="16" key="2">
    <citation type="submission" date="2021-01" db="UniProtKB">
        <authorList>
            <consortium name="EnsemblMetazoa"/>
        </authorList>
    </citation>
    <scope>IDENTIFICATION</scope>
</reference>
<dbReference type="GO" id="GO:0005886">
    <property type="term" value="C:plasma membrane"/>
    <property type="evidence" value="ECO:0007669"/>
    <property type="project" value="UniProtKB-SubCell"/>
</dbReference>
<dbReference type="Pfam" id="PF13855">
    <property type="entry name" value="LRR_8"/>
    <property type="match status" value="4"/>
</dbReference>
<keyword evidence="6" id="KW-0732">Signal</keyword>
<comment type="subcellular location">
    <subcellularLocation>
        <location evidence="1">Cell membrane</location>
        <topology evidence="1">Single-pass type I membrane protein</topology>
    </subcellularLocation>
</comment>
<evidence type="ECO:0000256" key="10">
    <source>
        <dbReference type="ARBA" id="ARBA00023136"/>
    </source>
</evidence>
<dbReference type="FunFam" id="3.80.10.10:FF:001360">
    <property type="entry name" value="Uncharacterized protein"/>
    <property type="match status" value="1"/>
</dbReference>
<keyword evidence="5 14" id="KW-0812">Transmembrane</keyword>
<evidence type="ECO:0000313" key="16">
    <source>
        <dbReference type="EnsemblMetazoa" id="XP_030850444"/>
    </source>
</evidence>
<evidence type="ECO:0000256" key="3">
    <source>
        <dbReference type="ARBA" id="ARBA00009634"/>
    </source>
</evidence>
<dbReference type="SMART" id="SM00255">
    <property type="entry name" value="TIR"/>
    <property type="match status" value="1"/>
</dbReference>
<dbReference type="SMART" id="SM00082">
    <property type="entry name" value="LRRCT"/>
    <property type="match status" value="1"/>
</dbReference>
<evidence type="ECO:0000256" key="11">
    <source>
        <dbReference type="ARBA" id="ARBA00023170"/>
    </source>
</evidence>
<feature type="domain" description="TIR" evidence="15">
    <location>
        <begin position="754"/>
        <end position="896"/>
    </location>
</feature>
<keyword evidence="17" id="KW-1185">Reference proteome</keyword>
<dbReference type="GeneID" id="115928041"/>
<dbReference type="GO" id="GO:0007165">
    <property type="term" value="P:signal transduction"/>
    <property type="evidence" value="ECO:0007669"/>
    <property type="project" value="InterPro"/>
</dbReference>
<dbReference type="RefSeq" id="XP_030850444.1">
    <property type="nucleotide sequence ID" value="XM_030994584.1"/>
</dbReference>
<evidence type="ECO:0000256" key="2">
    <source>
        <dbReference type="ARBA" id="ARBA00005670"/>
    </source>
</evidence>
<evidence type="ECO:0000256" key="1">
    <source>
        <dbReference type="ARBA" id="ARBA00004251"/>
    </source>
</evidence>
<dbReference type="InterPro" id="IPR031283">
    <property type="entry name" value="AMIGO"/>
</dbReference>
<evidence type="ECO:0000256" key="9">
    <source>
        <dbReference type="ARBA" id="ARBA00022989"/>
    </source>
</evidence>
<protein>
    <recommendedName>
        <fullName evidence="15">TIR domain-containing protein</fullName>
    </recommendedName>
</protein>
<evidence type="ECO:0000256" key="5">
    <source>
        <dbReference type="ARBA" id="ARBA00022692"/>
    </source>
</evidence>
<dbReference type="Gene3D" id="3.80.10.10">
    <property type="entry name" value="Ribonuclease Inhibitor"/>
    <property type="match status" value="3"/>
</dbReference>
<proteinExistence type="inferred from homology"/>
<evidence type="ECO:0000313" key="17">
    <source>
        <dbReference type="Proteomes" id="UP000007110"/>
    </source>
</evidence>
<keyword evidence="8" id="KW-0130">Cell adhesion</keyword>
<keyword evidence="11" id="KW-0675">Receptor</keyword>
<keyword evidence="4" id="KW-0433">Leucine-rich repeat</keyword>
<dbReference type="PROSITE" id="PS50104">
    <property type="entry name" value="TIR"/>
    <property type="match status" value="1"/>
</dbReference>
<comment type="similarity">
    <text evidence="2">Belongs to the immunoglobulin superfamily. AMIGO family.</text>
</comment>
<sequence>MEDVIFLSLYRRIKDIMHFKHHSSLFPSLVMAFLLPLTLQAFQGDSMEIVSSGLHTGSVRRGCYQNVEQRKAYCSNNGLDSVPQNLAGDTKELDLSGNNITVLQNFSFERYPLITFLNLSANDIRVIEPTAFHPLKKLVKLLINYNNNLVLPVTGLFRWASKLTYLGLSGSNLKSLPNDTLIWNQHIDYLDLNSNHLTFINISTCGSVRYAGFFRNHIEQLTKETFTYACQTDYLNLGANPIKLIDPIAIAALHTRSLVLGGGGHFWTPKMLRNLTTGISRSQIKRLKVSAVDLSPFPQDFFTPLRDYSFTLLDLTFYNVNALYPFVFSNLTLLDQLNLSINQIATIEPNFFDGMQALKVLKLDQNVVRSINTGNHNWTIKLTELYLSGNSLTYISKFAFLGLQNLTLLDLSSNKRLNQIYLTSFTGLNNIHTIDLSRCSIVSFVLYSPILKSLRMEENKNGMIGIGPFHPGGSFRYSSNLVYLDIQESQVSSTDLWDTKTNVSLFEGLFNLTTLDLSKNPKIGQLRLGNGIFHHLSALQELSLDACAISNLHPLVFTGLESLQKLKLSGNNLKQIRFGLLTGLGQIRSIKLDGNILGHLDEGTFLNNSRLTSLSLANNKLTVLNESTFRPIYSSLSLIDLSKNPLFCTCDLEWLLDWLNQNRTVRLVNENQTLCAPSSLASLREKPLLNFNPSELCRFNYAIFSLIPIVIVSLVVFLVLVYYKRWKLKYKLFLLKLAVIGYRERLDARNHNDYEFDVNIISYDDDEEWIRENLRPTLEDQLPQFQRNIFGDADLIPGMYYLDAVDYVVSRSYKTIILLSRAAVRDRWFMLKFRTAMDHVSDTQTEFVVVVFLEDIPDDDIPFLARLFLSDGRPYLHWTEDVRGQEYFWKALAKNLTINLRTNDLIPNE</sequence>
<evidence type="ECO:0000256" key="4">
    <source>
        <dbReference type="ARBA" id="ARBA00022614"/>
    </source>
</evidence>
<dbReference type="SUPFAM" id="SSF52058">
    <property type="entry name" value="L domain-like"/>
    <property type="match status" value="1"/>
</dbReference>
<dbReference type="GO" id="GO:0007155">
    <property type="term" value="P:cell adhesion"/>
    <property type="evidence" value="ECO:0007669"/>
    <property type="project" value="UniProtKB-KW"/>
</dbReference>
<keyword evidence="12" id="KW-0325">Glycoprotein</keyword>
<dbReference type="InterPro" id="IPR035897">
    <property type="entry name" value="Toll_tir_struct_dom_sf"/>
</dbReference>
<dbReference type="SMART" id="SM00365">
    <property type="entry name" value="LRR_SD22"/>
    <property type="match status" value="5"/>
</dbReference>
<keyword evidence="9 14" id="KW-1133">Transmembrane helix</keyword>
<evidence type="ECO:0000256" key="12">
    <source>
        <dbReference type="ARBA" id="ARBA00023180"/>
    </source>
</evidence>
<dbReference type="PROSITE" id="PS51450">
    <property type="entry name" value="LRR"/>
    <property type="match status" value="2"/>
</dbReference>
<keyword evidence="7" id="KW-0677">Repeat</keyword>
<dbReference type="EnsemblMetazoa" id="XM_030994584">
    <property type="protein sequence ID" value="XP_030850444"/>
    <property type="gene ID" value="LOC115928041"/>
</dbReference>
<evidence type="ECO:0000256" key="14">
    <source>
        <dbReference type="SAM" id="Phobius"/>
    </source>
</evidence>
<dbReference type="InterPro" id="IPR001611">
    <property type="entry name" value="Leu-rich_rpt"/>
</dbReference>
<dbReference type="Gene3D" id="3.40.50.10140">
    <property type="entry name" value="Toll/interleukin-1 receptor homology (TIR) domain"/>
    <property type="match status" value="1"/>
</dbReference>
<evidence type="ECO:0000256" key="6">
    <source>
        <dbReference type="ARBA" id="ARBA00022729"/>
    </source>
</evidence>
<dbReference type="Pfam" id="PF01582">
    <property type="entry name" value="TIR"/>
    <property type="match status" value="1"/>
</dbReference>
<dbReference type="InParanoid" id="A0A7M7PFZ7"/>
<dbReference type="OrthoDB" id="676979at2759"/>
<evidence type="ECO:0000256" key="13">
    <source>
        <dbReference type="ARBA" id="ARBA00023319"/>
    </source>
</evidence>
<evidence type="ECO:0000256" key="7">
    <source>
        <dbReference type="ARBA" id="ARBA00022737"/>
    </source>
</evidence>
<dbReference type="InterPro" id="IPR003591">
    <property type="entry name" value="Leu-rich_rpt_typical-subtyp"/>
</dbReference>
<dbReference type="AlphaFoldDB" id="A0A7M7PFZ7"/>
<dbReference type="PANTHER" id="PTHR24368:SF210">
    <property type="entry name" value="SURFACE ANTIGEN BSPA-LIKE"/>
    <property type="match status" value="1"/>
</dbReference>
<dbReference type="InterPro" id="IPR032675">
    <property type="entry name" value="LRR_dom_sf"/>
</dbReference>
<dbReference type="SMART" id="SM00369">
    <property type="entry name" value="LRR_TYP"/>
    <property type="match status" value="12"/>
</dbReference>
<organism evidence="16 17">
    <name type="scientific">Strongylocentrotus purpuratus</name>
    <name type="common">Purple sea urchin</name>
    <dbReference type="NCBI Taxonomy" id="7668"/>
    <lineage>
        <taxon>Eukaryota</taxon>
        <taxon>Metazoa</taxon>
        <taxon>Echinodermata</taxon>
        <taxon>Eleutherozoa</taxon>
        <taxon>Echinozoa</taxon>
        <taxon>Echinoidea</taxon>
        <taxon>Euechinoidea</taxon>
        <taxon>Echinacea</taxon>
        <taxon>Camarodonta</taxon>
        <taxon>Echinidea</taxon>
        <taxon>Strongylocentrotidae</taxon>
        <taxon>Strongylocentrotus</taxon>
    </lineage>
</organism>